<dbReference type="PIRSF" id="PIRSF008502">
    <property type="entry name" value="UCP008502"/>
    <property type="match status" value="1"/>
</dbReference>
<gene>
    <name evidence="1" type="ORF">SAMN05421855_101412</name>
</gene>
<organism evidence="1 2">
    <name type="scientific">Ulvibacter litoralis</name>
    <dbReference type="NCBI Taxonomy" id="227084"/>
    <lineage>
        <taxon>Bacteria</taxon>
        <taxon>Pseudomonadati</taxon>
        <taxon>Bacteroidota</taxon>
        <taxon>Flavobacteriia</taxon>
        <taxon>Flavobacteriales</taxon>
        <taxon>Flavobacteriaceae</taxon>
        <taxon>Ulvibacter</taxon>
    </lineage>
</organism>
<dbReference type="STRING" id="227084.SAMN05421855_101412"/>
<reference evidence="1 2" key="1">
    <citation type="submission" date="2016-10" db="EMBL/GenBank/DDBJ databases">
        <authorList>
            <person name="de Groot N.N."/>
        </authorList>
    </citation>
    <scope>NUCLEOTIDE SEQUENCE [LARGE SCALE GENOMIC DNA]</scope>
    <source>
        <strain evidence="1 2">DSM 16195</strain>
    </source>
</reference>
<evidence type="ECO:0000313" key="1">
    <source>
        <dbReference type="EMBL" id="SDE39429.1"/>
    </source>
</evidence>
<accession>A0A1G7CJD6</accession>
<evidence type="ECO:0000313" key="2">
    <source>
        <dbReference type="Proteomes" id="UP000199321"/>
    </source>
</evidence>
<dbReference type="Proteomes" id="UP000199321">
    <property type="component" value="Unassembled WGS sequence"/>
</dbReference>
<dbReference type="Pfam" id="PF08002">
    <property type="entry name" value="DUF1697"/>
    <property type="match status" value="1"/>
</dbReference>
<dbReference type="InterPro" id="IPR012545">
    <property type="entry name" value="DUF1697"/>
</dbReference>
<dbReference type="OrthoDB" id="9806494at2"/>
<proteinExistence type="predicted"/>
<protein>
    <submittedName>
        <fullName evidence="1">Uncharacterized conserved protein, DUF1697 family</fullName>
    </submittedName>
</protein>
<name>A0A1G7CJD6_9FLAO</name>
<dbReference type="RefSeq" id="WP_093139837.1">
    <property type="nucleotide sequence ID" value="NZ_BMWO01000001.1"/>
</dbReference>
<dbReference type="EMBL" id="FNBA01000001">
    <property type="protein sequence ID" value="SDE39429.1"/>
    <property type="molecule type" value="Genomic_DNA"/>
</dbReference>
<dbReference type="Gene3D" id="3.30.70.1280">
    <property type="entry name" value="SP0830-like domains"/>
    <property type="match status" value="1"/>
</dbReference>
<dbReference type="SUPFAM" id="SSF160379">
    <property type="entry name" value="SP0830-like"/>
    <property type="match status" value="1"/>
</dbReference>
<dbReference type="AlphaFoldDB" id="A0A1G7CJD6"/>
<keyword evidence="2" id="KW-1185">Reference proteome</keyword>
<dbReference type="PANTHER" id="PTHR36439:SF1">
    <property type="entry name" value="DUF1697 DOMAIN-CONTAINING PROTEIN"/>
    <property type="match status" value="1"/>
</dbReference>
<dbReference type="PANTHER" id="PTHR36439">
    <property type="entry name" value="BLL4334 PROTEIN"/>
    <property type="match status" value="1"/>
</dbReference>
<sequence length="174" mass="19628">MKTYIALLRGINVGGRKKILMADLKVLFESLGFTEVRTYIQSGNVIFSASESDVHALAISEAIEKKYEFKVPVLVKTASEVEEILSNCPFSEEKMLKSYFVLLFEAPSEEIKKAINPEIFPSEEFIITDACVYLYVSAGMGKAKCTNNFFERKLNVNATARNYRTMVKIISLSR</sequence>